<evidence type="ECO:0000313" key="2">
    <source>
        <dbReference type="Proteomes" id="UP000434172"/>
    </source>
</evidence>
<name>A0A8H3WGC6_9PEZI</name>
<sequence length="168" mass="18443">HLDFSLLHGSGLIHRAHSVKFRNVLLAAVSPGDCAHPSEPRTIRTTRHAIRRALLTSSCEKVKGRRNERGANVVQQTHRSASCASSVQHRLSTFLLSELCMCLGRKKHATKAPYLSFSCRLALQCAARRRVSVQYEVSFFLLGTALAVAGRRPSQAMKGGLGGRTKQI</sequence>
<keyword evidence="2" id="KW-1185">Reference proteome</keyword>
<comment type="caution">
    <text evidence="1">The sequence shown here is derived from an EMBL/GenBank/DDBJ whole genome shotgun (WGS) entry which is preliminary data.</text>
</comment>
<dbReference type="AlphaFoldDB" id="A0A8H3WGC6"/>
<dbReference type="EMBL" id="WOWK01000037">
    <property type="protein sequence ID" value="KAF0325317.1"/>
    <property type="molecule type" value="Genomic_DNA"/>
</dbReference>
<proteinExistence type="predicted"/>
<dbReference type="Proteomes" id="UP000434172">
    <property type="component" value="Unassembled WGS sequence"/>
</dbReference>
<evidence type="ECO:0000313" key="1">
    <source>
        <dbReference type="EMBL" id="KAF0325317.1"/>
    </source>
</evidence>
<reference evidence="1 2" key="1">
    <citation type="submission" date="2019-12" db="EMBL/GenBank/DDBJ databases">
        <title>A genome sequence resource for the geographically widespread anthracnose pathogen Colletotrichum asianum.</title>
        <authorList>
            <person name="Meng Y."/>
        </authorList>
    </citation>
    <scope>NUCLEOTIDE SEQUENCE [LARGE SCALE GENOMIC DNA]</scope>
    <source>
        <strain evidence="1 2">ICMP 18580</strain>
    </source>
</reference>
<organism evidence="1 2">
    <name type="scientific">Colletotrichum asianum</name>
    <dbReference type="NCBI Taxonomy" id="702518"/>
    <lineage>
        <taxon>Eukaryota</taxon>
        <taxon>Fungi</taxon>
        <taxon>Dikarya</taxon>
        <taxon>Ascomycota</taxon>
        <taxon>Pezizomycotina</taxon>
        <taxon>Sordariomycetes</taxon>
        <taxon>Hypocreomycetidae</taxon>
        <taxon>Glomerellales</taxon>
        <taxon>Glomerellaceae</taxon>
        <taxon>Colletotrichum</taxon>
        <taxon>Colletotrichum gloeosporioides species complex</taxon>
    </lineage>
</organism>
<feature type="non-terminal residue" evidence="1">
    <location>
        <position position="1"/>
    </location>
</feature>
<gene>
    <name evidence="1" type="ORF">GQ607_007351</name>
</gene>
<accession>A0A8H3WGC6</accession>
<protein>
    <submittedName>
        <fullName evidence="1">Uncharacterized protein</fullName>
    </submittedName>
</protein>